<evidence type="ECO:0000256" key="4">
    <source>
        <dbReference type="SAM" id="SignalP"/>
    </source>
</evidence>
<dbReference type="EMBL" id="BAAAGX010000035">
    <property type="protein sequence ID" value="GAA0277253.1"/>
    <property type="molecule type" value="Genomic_DNA"/>
</dbReference>
<protein>
    <submittedName>
        <fullName evidence="6">ABC transporter substrate-binding protein</fullName>
    </submittedName>
</protein>
<keyword evidence="3 4" id="KW-0732">Signal</keyword>
<evidence type="ECO:0000256" key="1">
    <source>
        <dbReference type="ARBA" id="ARBA00004196"/>
    </source>
</evidence>
<comment type="subcellular location">
    <subcellularLocation>
        <location evidence="1">Cell envelope</location>
    </subcellularLocation>
</comment>
<dbReference type="RefSeq" id="WP_344653825.1">
    <property type="nucleotide sequence ID" value="NZ_BAAAGX010000035.1"/>
</dbReference>
<dbReference type="InterPro" id="IPR028082">
    <property type="entry name" value="Peripla_BP_I"/>
</dbReference>
<evidence type="ECO:0000313" key="7">
    <source>
        <dbReference type="Proteomes" id="UP001500967"/>
    </source>
</evidence>
<sequence length="324" mass="32724">MKRTRTGAAVAGLAAVAMLAAGCGGGGSASGGDGYKLAFIEGVTGDAFYVTMGCGVQDAAKKAGATVDIQGAQKFDPTLQTPVLQSVIASRPDAILIAPTDAKSMEQPIKQATSAGIKVVLVDTTLENTDGIVSSIASDNKGGGEAAFKAIQQLAPNGGKVLVIDNQPGISTSDARTQGFDTAAKADSKYTNLGVQYVQNDPAKAAQIVTAALQKDPDIVGIFATNLFGATGAATGVRQAGKQGTVKIVGFDAGSDQVKALQDGTIQALIAQQPGTIGTDGVDQAVKALKGEATEKTIQTGFTIVTKDNLNSAEGQAALYKSRC</sequence>
<dbReference type="Pfam" id="PF13407">
    <property type="entry name" value="Peripla_BP_4"/>
    <property type="match status" value="1"/>
</dbReference>
<gene>
    <name evidence="6" type="ORF">GCM10009539_76300</name>
</gene>
<dbReference type="SUPFAM" id="SSF53822">
    <property type="entry name" value="Periplasmic binding protein-like I"/>
    <property type="match status" value="1"/>
</dbReference>
<evidence type="ECO:0000256" key="3">
    <source>
        <dbReference type="ARBA" id="ARBA00022729"/>
    </source>
</evidence>
<feature type="signal peptide" evidence="4">
    <location>
        <begin position="1"/>
        <end position="20"/>
    </location>
</feature>
<evidence type="ECO:0000256" key="2">
    <source>
        <dbReference type="ARBA" id="ARBA00007639"/>
    </source>
</evidence>
<feature type="domain" description="Periplasmic binding protein" evidence="5">
    <location>
        <begin position="39"/>
        <end position="292"/>
    </location>
</feature>
<feature type="chain" id="PRO_5047359178" evidence="4">
    <location>
        <begin position="21"/>
        <end position="324"/>
    </location>
</feature>
<dbReference type="Proteomes" id="UP001500967">
    <property type="component" value="Unassembled WGS sequence"/>
</dbReference>
<keyword evidence="7" id="KW-1185">Reference proteome</keyword>
<comment type="caution">
    <text evidence="6">The sequence shown here is derived from an EMBL/GenBank/DDBJ whole genome shotgun (WGS) entry which is preliminary data.</text>
</comment>
<reference evidence="7" key="1">
    <citation type="journal article" date="2019" name="Int. J. Syst. Evol. Microbiol.">
        <title>The Global Catalogue of Microorganisms (GCM) 10K type strain sequencing project: providing services to taxonomists for standard genome sequencing and annotation.</title>
        <authorList>
            <consortium name="The Broad Institute Genomics Platform"/>
            <consortium name="The Broad Institute Genome Sequencing Center for Infectious Disease"/>
            <person name="Wu L."/>
            <person name="Ma J."/>
        </authorList>
    </citation>
    <scope>NUCLEOTIDE SEQUENCE [LARGE SCALE GENOMIC DNA]</scope>
    <source>
        <strain evidence="7">JCM 10425</strain>
    </source>
</reference>
<dbReference type="PANTHER" id="PTHR46847:SF1">
    <property type="entry name" value="D-ALLOSE-BINDING PERIPLASMIC PROTEIN-RELATED"/>
    <property type="match status" value="1"/>
</dbReference>
<dbReference type="CDD" id="cd20007">
    <property type="entry name" value="PBP1_ABC_sugar_binding-like"/>
    <property type="match status" value="1"/>
</dbReference>
<dbReference type="PANTHER" id="PTHR46847">
    <property type="entry name" value="D-ALLOSE-BINDING PERIPLASMIC PROTEIN-RELATED"/>
    <property type="match status" value="1"/>
</dbReference>
<accession>A0ABP3EWD7</accession>
<proteinExistence type="inferred from homology"/>
<dbReference type="PROSITE" id="PS51257">
    <property type="entry name" value="PROKAR_LIPOPROTEIN"/>
    <property type="match status" value="1"/>
</dbReference>
<evidence type="ECO:0000259" key="5">
    <source>
        <dbReference type="Pfam" id="PF13407"/>
    </source>
</evidence>
<comment type="similarity">
    <text evidence="2">Belongs to the bacterial solute-binding protein 2 family.</text>
</comment>
<dbReference type="InterPro" id="IPR025997">
    <property type="entry name" value="SBP_2_dom"/>
</dbReference>
<evidence type="ECO:0000313" key="6">
    <source>
        <dbReference type="EMBL" id="GAA0277253.1"/>
    </source>
</evidence>
<dbReference type="Gene3D" id="3.40.50.2300">
    <property type="match status" value="2"/>
</dbReference>
<name>A0ABP3EWD7_9ACTN</name>
<organism evidence="6 7">
    <name type="scientific">Cryptosporangium japonicum</name>
    <dbReference type="NCBI Taxonomy" id="80872"/>
    <lineage>
        <taxon>Bacteria</taxon>
        <taxon>Bacillati</taxon>
        <taxon>Actinomycetota</taxon>
        <taxon>Actinomycetes</taxon>
        <taxon>Cryptosporangiales</taxon>
        <taxon>Cryptosporangiaceae</taxon>
        <taxon>Cryptosporangium</taxon>
    </lineage>
</organism>